<dbReference type="PANTHER" id="PTHR35149">
    <property type="entry name" value="SLL5132 PROTEIN"/>
    <property type="match status" value="1"/>
</dbReference>
<evidence type="ECO:0000313" key="4">
    <source>
        <dbReference type="Proteomes" id="UP001138540"/>
    </source>
</evidence>
<protein>
    <recommendedName>
        <fullName evidence="5">DUF262 domain-containing protein</fullName>
    </recommendedName>
</protein>
<dbReference type="Pfam" id="PF03235">
    <property type="entry name" value="GmrSD_N"/>
    <property type="match status" value="1"/>
</dbReference>
<gene>
    <name evidence="3" type="ORF">HNP60_003844</name>
</gene>
<organism evidence="3 4">
    <name type="scientific">Sphingobium lignivorans</name>
    <dbReference type="NCBI Taxonomy" id="2735886"/>
    <lineage>
        <taxon>Bacteria</taxon>
        <taxon>Pseudomonadati</taxon>
        <taxon>Pseudomonadota</taxon>
        <taxon>Alphaproteobacteria</taxon>
        <taxon>Sphingomonadales</taxon>
        <taxon>Sphingomonadaceae</taxon>
        <taxon>Sphingobium</taxon>
    </lineage>
</organism>
<proteinExistence type="predicted"/>
<name>A0ABR6NKR9_9SPHN</name>
<dbReference type="RefSeq" id="WP_184156552.1">
    <property type="nucleotide sequence ID" value="NZ_JACHKA010000001.1"/>
</dbReference>
<evidence type="ECO:0000259" key="2">
    <source>
        <dbReference type="Pfam" id="PF07510"/>
    </source>
</evidence>
<dbReference type="InterPro" id="IPR004919">
    <property type="entry name" value="GmrSD_N"/>
</dbReference>
<sequence length="610" mass="68373">MGIKPDQLSIRTLFEQKHTFAVPKYQRGYAWDDQAVSDFIHDIARCLAKRKEGGKLNHFFGGIVTVPSALGNSSRSNYEVIDGQQRLASFVLLIGALVAQMRNALGDLTKKAKPSEEETKASAFLTNTVDALSKLYLHYRDSIALEYVEVPKLTLSDADRDFFIGLLEGKSPTSSRASHDRLQTAWDLLTSFVKTTFLSEGLAKNAEHIQLLADRVLGEDCTVIFMSSDTRSEAYQIFQVLNDRGVQLTDSDLLRAATMELLDATPLASSQGGLASAWDEVLAYEPKVIDTYLKWYYSSHEGKRPSSSELTDQFLEYRFKVTAGTKVTKALANSIVDEVERMDAAFELLDKMGDGAWPFSKDKSTVRWDRERLSMLVTHLKHSNAMPLLLALHELGSIKFAEAVASLERFVFRYKTIGNAHISPMTDLYLRHAKRIRDNPAGYKLSTLRTELGDLLDKMVPLDVFEASLRQLRYNKRAGNGHIRYLLITLEDHRSWFEKGANGVPRCKDKSAILDFSNTTLEHIYPRSAKASDKIAAMEPLKDALGNLAIFGPDDNDALANKPFAEKKKMLAKSNVSLNREVGQLADWTKATFEARANRLVQMALKIFVP</sequence>
<feature type="domain" description="GmrSD restriction endonucleases C-terminal" evidence="2">
    <location>
        <begin position="463"/>
        <end position="602"/>
    </location>
</feature>
<keyword evidence="4" id="KW-1185">Reference proteome</keyword>
<reference evidence="3 4" key="1">
    <citation type="submission" date="2020-08" db="EMBL/GenBank/DDBJ databases">
        <title>Exploring microbial biodiversity for novel pathways involved in the catabolism of aromatic compounds derived from lignin.</title>
        <authorList>
            <person name="Elkins J."/>
        </authorList>
    </citation>
    <scope>NUCLEOTIDE SEQUENCE [LARGE SCALE GENOMIC DNA]</scope>
    <source>
        <strain evidence="3 4">B1D3A</strain>
    </source>
</reference>
<feature type="domain" description="GmrSD restriction endonucleases N-terminal" evidence="1">
    <location>
        <begin position="10"/>
        <end position="257"/>
    </location>
</feature>
<dbReference type="EMBL" id="JACHKA010000001">
    <property type="protein sequence ID" value="MBB5987870.1"/>
    <property type="molecule type" value="Genomic_DNA"/>
</dbReference>
<accession>A0ABR6NKR9</accession>
<dbReference type="PANTHER" id="PTHR35149:SF1">
    <property type="entry name" value="DUF5655 DOMAIN-CONTAINING PROTEIN"/>
    <property type="match status" value="1"/>
</dbReference>
<dbReference type="Pfam" id="PF07510">
    <property type="entry name" value="GmrSD_C"/>
    <property type="match status" value="1"/>
</dbReference>
<dbReference type="InterPro" id="IPR011089">
    <property type="entry name" value="GmrSD_C"/>
</dbReference>
<comment type="caution">
    <text evidence="3">The sequence shown here is derived from an EMBL/GenBank/DDBJ whole genome shotgun (WGS) entry which is preliminary data.</text>
</comment>
<dbReference type="Proteomes" id="UP001138540">
    <property type="component" value="Unassembled WGS sequence"/>
</dbReference>
<evidence type="ECO:0000259" key="1">
    <source>
        <dbReference type="Pfam" id="PF03235"/>
    </source>
</evidence>
<evidence type="ECO:0000313" key="3">
    <source>
        <dbReference type="EMBL" id="MBB5987870.1"/>
    </source>
</evidence>
<evidence type="ECO:0008006" key="5">
    <source>
        <dbReference type="Google" id="ProtNLM"/>
    </source>
</evidence>